<dbReference type="InterPro" id="IPR057744">
    <property type="entry name" value="OTAase-like"/>
</dbReference>
<dbReference type="Gene3D" id="2.30.40.10">
    <property type="entry name" value="Urease, subunit C, domain 1"/>
    <property type="match status" value="1"/>
</dbReference>
<dbReference type="Gene3D" id="3.20.20.140">
    <property type="entry name" value="Metal-dependent hydrolases"/>
    <property type="match status" value="1"/>
</dbReference>
<dbReference type="CDD" id="cd01299">
    <property type="entry name" value="Met_dep_hydrolase_A"/>
    <property type="match status" value="1"/>
</dbReference>
<dbReference type="InterPro" id="IPR032466">
    <property type="entry name" value="Metal_Hydrolase"/>
</dbReference>
<dbReference type="GeneID" id="87812045"/>
<protein>
    <submittedName>
        <fullName evidence="3">Purtative protein</fullName>
    </submittedName>
</protein>
<dbReference type="PANTHER" id="PTHR43135">
    <property type="entry name" value="ALPHA-D-RIBOSE 1-METHYLPHOSPHONATE 5-TRIPHOSPHATE DIPHOSPHATASE"/>
    <property type="match status" value="1"/>
</dbReference>
<keyword evidence="4" id="KW-1185">Reference proteome</keyword>
<evidence type="ECO:0000313" key="3">
    <source>
        <dbReference type="EMBL" id="WOO85382.1"/>
    </source>
</evidence>
<dbReference type="Proteomes" id="UP000827549">
    <property type="component" value="Chromosome 7"/>
</dbReference>
<dbReference type="EMBL" id="CP086720">
    <property type="protein sequence ID" value="WOO85382.1"/>
    <property type="molecule type" value="Genomic_DNA"/>
</dbReference>
<reference evidence="3" key="1">
    <citation type="submission" date="2023-10" db="EMBL/GenBank/DDBJ databases">
        <authorList>
            <person name="Noh H."/>
        </authorList>
    </citation>
    <scope>NUCLEOTIDE SEQUENCE</scope>
    <source>
        <strain evidence="3">DUCC4014</strain>
    </source>
</reference>
<dbReference type="SUPFAM" id="SSF51338">
    <property type="entry name" value="Composite domain of metallo-dependent hydrolases"/>
    <property type="match status" value="1"/>
</dbReference>
<evidence type="ECO:0000259" key="2">
    <source>
        <dbReference type="Pfam" id="PF01979"/>
    </source>
</evidence>
<organism evidence="3 4">
    <name type="scientific">Vanrija pseudolonga</name>
    <dbReference type="NCBI Taxonomy" id="143232"/>
    <lineage>
        <taxon>Eukaryota</taxon>
        <taxon>Fungi</taxon>
        <taxon>Dikarya</taxon>
        <taxon>Basidiomycota</taxon>
        <taxon>Agaricomycotina</taxon>
        <taxon>Tremellomycetes</taxon>
        <taxon>Trichosporonales</taxon>
        <taxon>Trichosporonaceae</taxon>
        <taxon>Vanrija</taxon>
    </lineage>
</organism>
<evidence type="ECO:0000256" key="1">
    <source>
        <dbReference type="SAM" id="MobiDB-lite"/>
    </source>
</evidence>
<dbReference type="GO" id="GO:0016810">
    <property type="term" value="F:hydrolase activity, acting on carbon-nitrogen (but not peptide) bonds"/>
    <property type="evidence" value="ECO:0007669"/>
    <property type="project" value="InterPro"/>
</dbReference>
<proteinExistence type="predicted"/>
<feature type="domain" description="Amidohydrolase-related" evidence="2">
    <location>
        <begin position="89"/>
        <end position="440"/>
    </location>
</feature>
<dbReference type="SUPFAM" id="SSF51556">
    <property type="entry name" value="Metallo-dependent hydrolases"/>
    <property type="match status" value="1"/>
</dbReference>
<dbReference type="PANTHER" id="PTHR43135:SF3">
    <property type="entry name" value="ALPHA-D-RIBOSE 1-METHYLPHOSPHONATE 5-TRIPHOSPHATE DIPHOSPHATASE"/>
    <property type="match status" value="1"/>
</dbReference>
<dbReference type="Pfam" id="PF01979">
    <property type="entry name" value="Amidohydro_1"/>
    <property type="match status" value="1"/>
</dbReference>
<accession>A0AAF0YGX7</accession>
<dbReference type="InterPro" id="IPR051781">
    <property type="entry name" value="Metallo-dep_Hydrolase"/>
</dbReference>
<dbReference type="RefSeq" id="XP_062631408.1">
    <property type="nucleotide sequence ID" value="XM_062775424.1"/>
</dbReference>
<dbReference type="InterPro" id="IPR006680">
    <property type="entry name" value="Amidohydro-rel"/>
</dbReference>
<feature type="region of interest" description="Disordered" evidence="1">
    <location>
        <begin position="1"/>
        <end position="28"/>
    </location>
</feature>
<name>A0AAF0YGX7_9TREE</name>
<dbReference type="InterPro" id="IPR011059">
    <property type="entry name" value="Metal-dep_hydrolase_composite"/>
</dbReference>
<gene>
    <name evidence="3" type="primary">YJL213W_0</name>
    <name evidence="3" type="ORF">LOC62_07G008881</name>
</gene>
<dbReference type="AlphaFoldDB" id="A0AAF0YGX7"/>
<evidence type="ECO:0000313" key="4">
    <source>
        <dbReference type="Proteomes" id="UP000827549"/>
    </source>
</evidence>
<sequence>MTAHPRRQWSPPRSQRPRPPPGGDVNTIPWIPAPARPIVFKNASVVDVANNTVNRSQTVVLENGVFTSVSHNWNVVVPNARVFDLEGLYLCPGLVDCHVHINMSDGRPSSGYTEPHLRATYTLKAMLARGFTTVRDVGGATFAQAQAVKQWLTPGPRLFQGGNILSQTGGHGDPRSRESPAASLCCAPVPEMSVLADGVDAVTHTTRELMRQGADHVKICTSGGVSSPTDALKSVQFSPAEIRAITSTVADMQGTLVTSHAYTVPAIRRAVENGVRGIEHGNLLDRDTAKLLASTGTFLTPTLMISTAKGRAPWNDTLPDYMREKNAKVRDAGRRAIQIAEEEGVTVCFGTDLTMGMGYLQSEEFTQRAQLLPSHRVLAHATTNAAKLLNDDKIGVIAAGAYADCLVLPTNPLVDVRVLDVGDDGRHGGIWGVVRDGRIVVARGEFAELVEDVGGLDVVLGIDEAK</sequence>